<sequence>MDPESATERAPLLEHETDRASKPRKVVQGTLFVIFALGLILFLFYYEGVQYGRAAGEDTRWPWGGDGLPKEPHEAALRILAKAPVIDTHIDLPWLIRDEYSNNASAVDLRTPTPGHVDIPRLRAGKVGGFFWSVYAPCPGGLEGPDFLNPTFSVRDTLEQIDISHELIRKHADTFELTLTAEEMQSAITRGKIASVLGVEGAHQLGNSIQVLRQYYTLGVRYMTLTHICHNAFADSGGFLKPFEPLHGGLSELGHPLIYEMNRLGMLVDLSHTSDDTALQALQISRAPVVWSHSSARSMHGVARNVPDNVLEKIGFGEGQKDAVVMINFAPQFVAEDGKATLSAVADHVEHVAKIAGKKHVGIGSDFDGIGSTPVGLEDVSKYPDLVAKLYKRGWTKYELAGFTGANFLRVLHGAENTAREMAEEGAQPSYAVYSKRTDL</sequence>
<keyword evidence="2" id="KW-1133">Transmembrane helix</keyword>
<gene>
    <name evidence="3" type="ORF">EWM64_g5156</name>
</gene>
<dbReference type="PANTHER" id="PTHR10443:SF12">
    <property type="entry name" value="DIPEPTIDASE"/>
    <property type="match status" value="1"/>
</dbReference>
<reference evidence="3 4" key="1">
    <citation type="submission" date="2019-02" db="EMBL/GenBank/DDBJ databases">
        <title>Genome sequencing of the rare red list fungi Hericium alpestre (H. flagellum).</title>
        <authorList>
            <person name="Buettner E."/>
            <person name="Kellner H."/>
        </authorList>
    </citation>
    <scope>NUCLEOTIDE SEQUENCE [LARGE SCALE GENOMIC DNA]</scope>
    <source>
        <strain evidence="3 4">DSM 108284</strain>
    </source>
</reference>
<proteinExistence type="inferred from homology"/>
<dbReference type="GO" id="GO:0006508">
    <property type="term" value="P:proteolysis"/>
    <property type="evidence" value="ECO:0007669"/>
    <property type="project" value="UniProtKB-KW"/>
</dbReference>
<keyword evidence="1" id="KW-0862">Zinc</keyword>
<keyword evidence="1" id="KW-0378">Hydrolase</keyword>
<keyword evidence="1" id="KW-0645">Protease</keyword>
<dbReference type="Gene3D" id="3.20.20.140">
    <property type="entry name" value="Metal-dependent hydrolases"/>
    <property type="match status" value="1"/>
</dbReference>
<keyword evidence="2" id="KW-0472">Membrane</keyword>
<protein>
    <recommendedName>
        <fullName evidence="1">Dipeptidase</fullName>
        <ecNumber evidence="1">3.4.13.19</ecNumber>
    </recommendedName>
</protein>
<keyword evidence="1" id="KW-0482">Metalloprotease</keyword>
<dbReference type="InterPro" id="IPR008257">
    <property type="entry name" value="Pept_M19"/>
</dbReference>
<name>A0A4Y9ZXV0_9AGAM</name>
<accession>A0A4Y9ZXV0</accession>
<keyword evidence="1" id="KW-0224">Dipeptidase</keyword>
<feature type="transmembrane region" description="Helical" evidence="2">
    <location>
        <begin position="26"/>
        <end position="46"/>
    </location>
</feature>
<dbReference type="OrthoDB" id="445695at2759"/>
<dbReference type="GO" id="GO:0070573">
    <property type="term" value="F:metallodipeptidase activity"/>
    <property type="evidence" value="ECO:0007669"/>
    <property type="project" value="InterPro"/>
</dbReference>
<dbReference type="SUPFAM" id="SSF51556">
    <property type="entry name" value="Metallo-dependent hydrolases"/>
    <property type="match status" value="1"/>
</dbReference>
<dbReference type="PANTHER" id="PTHR10443">
    <property type="entry name" value="MICROSOMAL DIPEPTIDASE"/>
    <property type="match status" value="1"/>
</dbReference>
<dbReference type="Proteomes" id="UP000298061">
    <property type="component" value="Unassembled WGS sequence"/>
</dbReference>
<keyword evidence="4" id="KW-1185">Reference proteome</keyword>
<comment type="similarity">
    <text evidence="1">Belongs to the metallo-dependent hydrolases superfamily. Peptidase M19 family.</text>
</comment>
<keyword evidence="2" id="KW-0812">Transmembrane</keyword>
<evidence type="ECO:0000256" key="1">
    <source>
        <dbReference type="RuleBase" id="RU341113"/>
    </source>
</evidence>
<comment type="caution">
    <text evidence="3">The sequence shown here is derived from an EMBL/GenBank/DDBJ whole genome shotgun (WGS) entry which is preliminary data.</text>
</comment>
<evidence type="ECO:0000313" key="4">
    <source>
        <dbReference type="Proteomes" id="UP000298061"/>
    </source>
</evidence>
<organism evidence="3 4">
    <name type="scientific">Hericium alpestre</name>
    <dbReference type="NCBI Taxonomy" id="135208"/>
    <lineage>
        <taxon>Eukaryota</taxon>
        <taxon>Fungi</taxon>
        <taxon>Dikarya</taxon>
        <taxon>Basidiomycota</taxon>
        <taxon>Agaricomycotina</taxon>
        <taxon>Agaricomycetes</taxon>
        <taxon>Russulales</taxon>
        <taxon>Hericiaceae</taxon>
        <taxon>Hericium</taxon>
    </lineage>
</organism>
<dbReference type="InterPro" id="IPR000180">
    <property type="entry name" value="Dipep_AS"/>
</dbReference>
<evidence type="ECO:0000313" key="3">
    <source>
        <dbReference type="EMBL" id="TFY78853.1"/>
    </source>
</evidence>
<dbReference type="CDD" id="cd01301">
    <property type="entry name" value="rDP_like"/>
    <property type="match status" value="1"/>
</dbReference>
<dbReference type="GO" id="GO:0046872">
    <property type="term" value="F:metal ion binding"/>
    <property type="evidence" value="ECO:0007669"/>
    <property type="project" value="UniProtKB-UniRule"/>
</dbReference>
<keyword evidence="1" id="KW-0479">Metal-binding</keyword>
<dbReference type="PROSITE" id="PS00869">
    <property type="entry name" value="RENAL_DIPEPTIDASE_1"/>
    <property type="match status" value="1"/>
</dbReference>
<comment type="cofactor">
    <cofactor evidence="1">
        <name>Zn(2+)</name>
        <dbReference type="ChEBI" id="CHEBI:29105"/>
    </cofactor>
</comment>
<dbReference type="Pfam" id="PF01244">
    <property type="entry name" value="Peptidase_M19"/>
    <property type="match status" value="1"/>
</dbReference>
<dbReference type="STRING" id="135208.A0A4Y9ZXV0"/>
<dbReference type="AlphaFoldDB" id="A0A4Y9ZXV0"/>
<dbReference type="EMBL" id="SFCI01000603">
    <property type="protein sequence ID" value="TFY78853.1"/>
    <property type="molecule type" value="Genomic_DNA"/>
</dbReference>
<comment type="catalytic activity">
    <reaction evidence="1">
        <text>an L-aminoacyl-L-amino acid + H2O = 2 an L-alpha-amino acid</text>
        <dbReference type="Rhea" id="RHEA:48940"/>
        <dbReference type="ChEBI" id="CHEBI:15377"/>
        <dbReference type="ChEBI" id="CHEBI:59869"/>
        <dbReference type="ChEBI" id="CHEBI:77460"/>
        <dbReference type="EC" id="3.4.13.19"/>
    </reaction>
</comment>
<dbReference type="EC" id="3.4.13.19" evidence="1"/>
<dbReference type="PROSITE" id="PS51365">
    <property type="entry name" value="RENAL_DIPEPTIDASE_2"/>
    <property type="match status" value="1"/>
</dbReference>
<evidence type="ECO:0000256" key="2">
    <source>
        <dbReference type="SAM" id="Phobius"/>
    </source>
</evidence>
<dbReference type="InterPro" id="IPR032466">
    <property type="entry name" value="Metal_Hydrolase"/>
</dbReference>